<gene>
    <name evidence="1" type="ORF">TRSC58_01992</name>
</gene>
<dbReference type="GO" id="GO:0000124">
    <property type="term" value="C:SAGA complex"/>
    <property type="evidence" value="ECO:0007669"/>
    <property type="project" value="InterPro"/>
</dbReference>
<keyword evidence="2" id="KW-1185">Reference proteome</keyword>
<dbReference type="Pfam" id="PF10163">
    <property type="entry name" value="EnY2"/>
    <property type="match status" value="1"/>
</dbReference>
<dbReference type="VEuPathDB" id="TriTrypDB:TRSC58_01992"/>
<dbReference type="GO" id="GO:0003713">
    <property type="term" value="F:transcription coactivator activity"/>
    <property type="evidence" value="ECO:0007669"/>
    <property type="project" value="InterPro"/>
</dbReference>
<dbReference type="Gene3D" id="1.10.246.140">
    <property type="match status" value="1"/>
</dbReference>
<dbReference type="OrthoDB" id="6221744at2759"/>
<dbReference type="GO" id="GO:0006406">
    <property type="term" value="P:mRNA export from nucleus"/>
    <property type="evidence" value="ECO:0007669"/>
    <property type="project" value="InterPro"/>
</dbReference>
<dbReference type="EMBL" id="AUPL01001992">
    <property type="protein sequence ID" value="ESL10278.1"/>
    <property type="molecule type" value="Genomic_DNA"/>
</dbReference>
<evidence type="ECO:0000313" key="1">
    <source>
        <dbReference type="EMBL" id="ESL10278.1"/>
    </source>
</evidence>
<dbReference type="GO" id="GO:0005643">
    <property type="term" value="C:nuclear pore"/>
    <property type="evidence" value="ECO:0007669"/>
    <property type="project" value="InterPro"/>
</dbReference>
<organism evidence="1 2">
    <name type="scientific">Trypanosoma rangeli SC58</name>
    <dbReference type="NCBI Taxonomy" id="429131"/>
    <lineage>
        <taxon>Eukaryota</taxon>
        <taxon>Discoba</taxon>
        <taxon>Euglenozoa</taxon>
        <taxon>Kinetoplastea</taxon>
        <taxon>Metakinetoplastina</taxon>
        <taxon>Trypanosomatida</taxon>
        <taxon>Trypanosomatidae</taxon>
        <taxon>Trypanosoma</taxon>
        <taxon>Herpetosoma</taxon>
    </lineage>
</organism>
<proteinExistence type="predicted"/>
<evidence type="ECO:0000313" key="2">
    <source>
        <dbReference type="Proteomes" id="UP000031737"/>
    </source>
</evidence>
<dbReference type="AlphaFoldDB" id="A0A061J4A6"/>
<reference evidence="1 2" key="1">
    <citation type="submission" date="2013-07" db="EMBL/GenBank/DDBJ databases">
        <authorList>
            <person name="Stoco P.H."/>
            <person name="Wagner G."/>
            <person name="Gerber A."/>
            <person name="Zaha A."/>
            <person name="Thompson C."/>
            <person name="Bartholomeu D.C."/>
            <person name="Luckemeyer D.D."/>
            <person name="Bahia D."/>
            <person name="Loreto E."/>
            <person name="Prestes E.B."/>
            <person name="Lima F.M."/>
            <person name="Rodrigues-Luiz G."/>
            <person name="Vallejo G.A."/>
            <person name="Filho J.F."/>
            <person name="Monteiro K.M."/>
            <person name="Tyler K.M."/>
            <person name="de Almeida L.G."/>
            <person name="Ortiz M.F."/>
            <person name="Siervo M.A."/>
            <person name="de Moraes M.H."/>
            <person name="Cunha O.L."/>
            <person name="Mendonca-Neto R."/>
            <person name="Silva R."/>
            <person name="Teixeira S.M."/>
            <person name="Murta S.M."/>
            <person name="Sincero T.C."/>
            <person name="Mendes T.A."/>
            <person name="Urmenyi T.P."/>
            <person name="Silva V.G."/>
            <person name="da Rocha W.D."/>
            <person name="Andersson B."/>
            <person name="Romanha A.J."/>
            <person name="Steindel M."/>
            <person name="de Vasconcelos A.T."/>
            <person name="Grisard E.C."/>
        </authorList>
    </citation>
    <scope>NUCLEOTIDE SEQUENCE [LARGE SCALE GENOMIC DNA]</scope>
    <source>
        <strain evidence="1 2">SC58</strain>
    </source>
</reference>
<accession>A0A061J4A6</accession>
<name>A0A061J4A6_TRYRA</name>
<dbReference type="InterPro" id="IPR018783">
    <property type="entry name" value="TF_ENY2"/>
</dbReference>
<evidence type="ECO:0008006" key="3">
    <source>
        <dbReference type="Google" id="ProtNLM"/>
    </source>
</evidence>
<sequence>MKHVECKAEEGSLSAGARIYEEMSNVQKQLLRDYLSCKLGATSDWRPVVSNRVEEVVRRRAQSGESLDVHDVVGEVLPFSRSIIPAEVREGLFRHISAALRLREEQN</sequence>
<protein>
    <recommendedName>
        <fullName evidence="3">Transcription and mRNA export factor ENY2</fullName>
    </recommendedName>
</protein>
<comment type="caution">
    <text evidence="1">The sequence shown here is derived from an EMBL/GenBank/DDBJ whole genome shotgun (WGS) entry which is preliminary data.</text>
</comment>
<dbReference type="Proteomes" id="UP000031737">
    <property type="component" value="Unassembled WGS sequence"/>
</dbReference>
<dbReference type="InterPro" id="IPR038212">
    <property type="entry name" value="TF_EnY2_sf"/>
</dbReference>